<feature type="region of interest" description="Disordered" evidence="2">
    <location>
        <begin position="598"/>
        <end position="776"/>
    </location>
</feature>
<feature type="region of interest" description="Disordered" evidence="2">
    <location>
        <begin position="235"/>
        <end position="324"/>
    </location>
</feature>
<proteinExistence type="predicted"/>
<feature type="region of interest" description="Disordered" evidence="2">
    <location>
        <begin position="807"/>
        <end position="834"/>
    </location>
</feature>
<dbReference type="KEGG" id="char:116222866"/>
<feature type="region of interest" description="Disordered" evidence="2">
    <location>
        <begin position="1284"/>
        <end position="1333"/>
    </location>
</feature>
<feature type="region of interest" description="Disordered" evidence="2">
    <location>
        <begin position="536"/>
        <end position="560"/>
    </location>
</feature>
<feature type="compositionally biased region" description="Basic residues" evidence="2">
    <location>
        <begin position="1289"/>
        <end position="1301"/>
    </location>
</feature>
<feature type="region of interest" description="Disordered" evidence="2">
    <location>
        <begin position="847"/>
        <end position="967"/>
    </location>
</feature>
<evidence type="ECO:0000313" key="3">
    <source>
        <dbReference type="Proteomes" id="UP000515152"/>
    </source>
</evidence>
<feature type="compositionally biased region" description="Basic and acidic residues" evidence="2">
    <location>
        <begin position="899"/>
        <end position="965"/>
    </location>
</feature>
<dbReference type="GeneID" id="116222866"/>
<feature type="compositionally biased region" description="Basic and acidic residues" evidence="2">
    <location>
        <begin position="1167"/>
        <end position="1233"/>
    </location>
</feature>
<feature type="coiled-coil region" evidence="1">
    <location>
        <begin position="104"/>
        <end position="191"/>
    </location>
</feature>
<name>A0A6P8GAX0_CLUHA</name>
<feature type="compositionally biased region" description="Basic and acidic residues" evidence="2">
    <location>
        <begin position="1302"/>
        <end position="1333"/>
    </location>
</feature>
<evidence type="ECO:0000313" key="4">
    <source>
        <dbReference type="RefSeq" id="XP_031433766.2"/>
    </source>
</evidence>
<feature type="compositionally biased region" description="Polar residues" evidence="2">
    <location>
        <begin position="655"/>
        <end position="667"/>
    </location>
</feature>
<feature type="region of interest" description="Disordered" evidence="2">
    <location>
        <begin position="1147"/>
        <end position="1235"/>
    </location>
</feature>
<keyword evidence="3" id="KW-1185">Reference proteome</keyword>
<dbReference type="Proteomes" id="UP000515152">
    <property type="component" value="Chromosome 12"/>
</dbReference>
<dbReference type="RefSeq" id="XP_031433766.2">
    <property type="nucleotide sequence ID" value="XM_031577906.2"/>
</dbReference>
<dbReference type="AlphaFoldDB" id="A0A6P8GAX0"/>
<feature type="compositionally biased region" description="Basic and acidic residues" evidence="2">
    <location>
        <begin position="630"/>
        <end position="654"/>
    </location>
</feature>
<accession>A0A6P8GAX0</accession>
<feature type="region of interest" description="Disordered" evidence="2">
    <location>
        <begin position="1107"/>
        <end position="1133"/>
    </location>
</feature>
<keyword evidence="1" id="KW-0175">Coiled coil</keyword>
<feature type="compositionally biased region" description="Basic and acidic residues" evidence="2">
    <location>
        <begin position="536"/>
        <end position="550"/>
    </location>
</feature>
<feature type="compositionally biased region" description="Basic and acidic residues" evidence="2">
    <location>
        <begin position="740"/>
        <end position="752"/>
    </location>
</feature>
<gene>
    <name evidence="4" type="primary">LOC116222866</name>
</gene>
<feature type="compositionally biased region" description="Basic and acidic residues" evidence="2">
    <location>
        <begin position="1147"/>
        <end position="1160"/>
    </location>
</feature>
<feature type="compositionally biased region" description="Basic and acidic residues" evidence="2">
    <location>
        <begin position="605"/>
        <end position="622"/>
    </location>
</feature>
<sequence>MMDNGSREVLWKEGLDTGLLQERIGIQKEQTLDWIEIKNMLLDSWKKQGKHGFLYEENIMPTMDKPKVEKEPQRKDLQAKFYGDKEDNRRWMETFQLLQAMEMKKWMTRELDSTKQELRREMEERDRARLTEEKKYVLATQEITQEHIFGIAIIFAIAASKTINEDLTQRVKTLETENLHLKQEMENWRARELQERDLEKPTRMVEMEKMIKMMEYYRERYEKEMARMVNVQMKEERRQEQVNLDVKDKKNVLEDKQKIEDDRKSTEDVEQERAQKKTNRENEKPVREDHNWVEEESNVKDMGHADEKTEGESKVLETGKEGDQTVEKEFLKDQVQIKPSSKEVVDWTDVKEAEIKEEIHNDVCEDHQDITMTKSVLRDSKNEDSVTLKDCKTNSANFPLKVSSLDEATVATNTGVETKELIQNDVAEYQQDITVTESIFSDPKIEDEDISLKDTKTNSACFQEITVGQQTLEERNVKDKGQNRLEEERKKMEDQEKKWVEEEIRKGEMIIMEKQKKREEENRRVEDERKEEAVRLEMNRERMEEEKKMMDANNDDNLLRSQEEERMRALKLEKRNRVTDEQLTDTWTEAVNLEVKYSDDEDWIDSERDNEIKIQTDEKQQDLESELEESIDKELSHGEHSDIENKLAEKEVERSPTSMAEQSGKSSVQDEEHLRSPGVTAHANPQYTQYMKSPLPDLSSPTENMASQTLPPRQDKLTDSVDGDTFCEKQEYSDYDGGTESEKLNNEGKIQKAQEIQTEDIDHKSEDSIVEELSQDDQSDIDIEAVHLVEVESNIISFTEMRKPAACAAVQEDQSGQQSAKPKDMAKEQKDGDMKAEILRVEEQVKRVQENSQKHKTKQKQETMRLNEEEEIKMMDAEHDKANMSRRLEEKSMSALEEEERRKVKEEVETEMVKGHPSPAEKLESDDKVLRVPEECEKEGKKGRNKGKEILTEDKEPMMKPEKTAHANSENILLKSPLQGDHLSSIVEKVTSKPLPPLQDMDKHQLHDGSNGAMGTMKKQKKKAKDTRKRNTEAKKRKDNEVKRLEMDRDTTEKEKEKMVEEKKKAELIWRLEEERLKALAEVTETDMAKEQKDGDMKAEILRVEEQGKRVQENSQKHKTKQEQETMKLNMGRERMEEEIKMMDAEHDKANMSRRLEEKSMSALEEEERRRVKKEVETEMVKGHPSPAEKLESDDKVLREPAECEKEGKKGRNKGKEILTEDKEPMMKPEKTAHANSENILLKSPLQGDHLSPIVEKVTSKPLPPLQDMCKHQLDDGSNAAMDEECMRKQKKKAKDTRKRNIQAEKRKYELKRLEMDRDTTKKEKKKMVEEKKKAELIRRLEEERLKALAEVKEMLKAKKAIRM</sequence>
<feature type="compositionally biased region" description="Basic and acidic residues" evidence="2">
    <location>
        <begin position="821"/>
        <end position="834"/>
    </location>
</feature>
<evidence type="ECO:0000256" key="1">
    <source>
        <dbReference type="SAM" id="Coils"/>
    </source>
</evidence>
<evidence type="ECO:0000256" key="2">
    <source>
        <dbReference type="SAM" id="MobiDB-lite"/>
    </source>
</evidence>
<feature type="compositionally biased region" description="Polar residues" evidence="2">
    <location>
        <begin position="699"/>
        <end position="711"/>
    </location>
</feature>
<feature type="region of interest" description="Disordered" evidence="2">
    <location>
        <begin position="993"/>
        <end position="1063"/>
    </location>
</feature>
<protein>
    <submittedName>
        <fullName evidence="4">Trichohyalin-like</fullName>
    </submittedName>
</protein>
<feature type="region of interest" description="Disordered" evidence="2">
    <location>
        <begin position="478"/>
        <end position="497"/>
    </location>
</feature>
<reference evidence="4" key="1">
    <citation type="submission" date="2025-08" db="UniProtKB">
        <authorList>
            <consortium name="RefSeq"/>
        </authorList>
    </citation>
    <scope>IDENTIFICATION</scope>
</reference>
<organism evidence="3 4">
    <name type="scientific">Clupea harengus</name>
    <name type="common">Atlantic herring</name>
    <dbReference type="NCBI Taxonomy" id="7950"/>
    <lineage>
        <taxon>Eukaryota</taxon>
        <taxon>Metazoa</taxon>
        <taxon>Chordata</taxon>
        <taxon>Craniata</taxon>
        <taxon>Vertebrata</taxon>
        <taxon>Euteleostomi</taxon>
        <taxon>Actinopterygii</taxon>
        <taxon>Neopterygii</taxon>
        <taxon>Teleostei</taxon>
        <taxon>Clupei</taxon>
        <taxon>Clupeiformes</taxon>
        <taxon>Clupeoidei</taxon>
        <taxon>Clupeidae</taxon>
        <taxon>Clupea</taxon>
    </lineage>
</organism>
<feature type="compositionally biased region" description="Basic and acidic residues" evidence="2">
    <location>
        <begin position="847"/>
        <end position="892"/>
    </location>
</feature>
<feature type="compositionally biased region" description="Basic residues" evidence="2">
    <location>
        <begin position="1018"/>
        <end position="1028"/>
    </location>
</feature>
<feature type="compositionally biased region" description="Basic and acidic residues" evidence="2">
    <location>
        <begin position="1029"/>
        <end position="1063"/>
    </location>
</feature>